<dbReference type="GO" id="GO:0000462">
    <property type="term" value="P:maturation of SSU-rRNA from tricistronic rRNA transcript (SSU-rRNA, 5.8S rRNA, LSU-rRNA)"/>
    <property type="evidence" value="ECO:0007669"/>
    <property type="project" value="TreeGrafter"/>
</dbReference>
<keyword evidence="6 9" id="KW-0539">Nucleus</keyword>
<feature type="region of interest" description="Disordered" evidence="11">
    <location>
        <begin position="175"/>
        <end position="201"/>
    </location>
</feature>
<keyword evidence="13" id="KW-1185">Reference proteome</keyword>
<dbReference type="AlphaFoldDB" id="A0A9P6N7Y1"/>
<dbReference type="InterPro" id="IPR009292">
    <property type="entry name" value="RRP36"/>
</dbReference>
<protein>
    <recommendedName>
        <fullName evidence="9">rRNA biogenesis protein RRP36</fullName>
    </recommendedName>
</protein>
<evidence type="ECO:0000256" key="11">
    <source>
        <dbReference type="SAM" id="MobiDB-lite"/>
    </source>
</evidence>
<dbReference type="Proteomes" id="UP000886653">
    <property type="component" value="Unassembled WGS sequence"/>
</dbReference>
<dbReference type="PANTHER" id="PTHR21738">
    <property type="entry name" value="RIBOSOMAL RNA PROCESSING PROTEIN 36 HOMOLOG"/>
    <property type="match status" value="1"/>
</dbReference>
<dbReference type="OrthoDB" id="448446at2759"/>
<evidence type="ECO:0000313" key="13">
    <source>
        <dbReference type="Proteomes" id="UP000886653"/>
    </source>
</evidence>
<comment type="function">
    <text evidence="8 9">Component of the 90S pre-ribosome involved in the maturation of rRNAs. Required for early cleavages of the pre-RNAs in the 40S ribosomal subunit maturation pathway.</text>
</comment>
<evidence type="ECO:0000256" key="3">
    <source>
        <dbReference type="ARBA" id="ARBA00022517"/>
    </source>
</evidence>
<evidence type="ECO:0000256" key="7">
    <source>
        <dbReference type="ARBA" id="ARBA00023274"/>
    </source>
</evidence>
<evidence type="ECO:0000256" key="10">
    <source>
        <dbReference type="SAM" id="Coils"/>
    </source>
</evidence>
<evidence type="ECO:0000256" key="9">
    <source>
        <dbReference type="RuleBase" id="RU368027"/>
    </source>
</evidence>
<name>A0A9P6N7Y1_9BASI</name>
<evidence type="ECO:0000256" key="6">
    <source>
        <dbReference type="ARBA" id="ARBA00023242"/>
    </source>
</evidence>
<dbReference type="EMBL" id="MU167381">
    <property type="protein sequence ID" value="KAG0141566.1"/>
    <property type="molecule type" value="Genomic_DNA"/>
</dbReference>
<feature type="compositionally biased region" description="Polar residues" evidence="11">
    <location>
        <begin position="12"/>
        <end position="36"/>
    </location>
</feature>
<comment type="subcellular location">
    <subcellularLocation>
        <location evidence="1 9">Nucleus</location>
        <location evidence="1 9">Nucleolus</location>
    </subcellularLocation>
</comment>
<dbReference type="Pfam" id="PF06102">
    <property type="entry name" value="RRP36"/>
    <property type="match status" value="1"/>
</dbReference>
<dbReference type="GO" id="GO:0030686">
    <property type="term" value="C:90S preribosome"/>
    <property type="evidence" value="ECO:0007669"/>
    <property type="project" value="TreeGrafter"/>
</dbReference>
<feature type="region of interest" description="Disordered" evidence="11">
    <location>
        <begin position="1"/>
        <end position="65"/>
    </location>
</feature>
<feature type="compositionally biased region" description="Basic residues" evidence="11">
    <location>
        <begin position="37"/>
        <end position="47"/>
    </location>
</feature>
<proteinExistence type="inferred from homology"/>
<feature type="coiled-coil region" evidence="10">
    <location>
        <begin position="108"/>
        <end position="141"/>
    </location>
</feature>
<keyword evidence="3 9" id="KW-0690">Ribosome biogenesis</keyword>
<comment type="subunit">
    <text evidence="9">Associates with 90S and pre-40S pre-ribosomal particles.</text>
</comment>
<reference evidence="12" key="1">
    <citation type="submission" date="2013-11" db="EMBL/GenBank/DDBJ databases">
        <title>Genome sequence of the fusiform rust pathogen reveals effectors for host alternation and coevolution with pine.</title>
        <authorList>
            <consortium name="DOE Joint Genome Institute"/>
            <person name="Smith K."/>
            <person name="Pendleton A."/>
            <person name="Kubisiak T."/>
            <person name="Anderson C."/>
            <person name="Salamov A."/>
            <person name="Aerts A."/>
            <person name="Riley R."/>
            <person name="Clum A."/>
            <person name="Lindquist E."/>
            <person name="Ence D."/>
            <person name="Campbell M."/>
            <person name="Kronenberg Z."/>
            <person name="Feau N."/>
            <person name="Dhillon B."/>
            <person name="Hamelin R."/>
            <person name="Burleigh J."/>
            <person name="Smith J."/>
            <person name="Yandell M."/>
            <person name="Nelson C."/>
            <person name="Grigoriev I."/>
            <person name="Davis J."/>
        </authorList>
    </citation>
    <scope>NUCLEOTIDE SEQUENCE</scope>
    <source>
        <strain evidence="12">G11</strain>
    </source>
</reference>
<evidence type="ECO:0000256" key="1">
    <source>
        <dbReference type="ARBA" id="ARBA00004604"/>
    </source>
</evidence>
<comment type="caution">
    <text evidence="12">The sequence shown here is derived from an EMBL/GenBank/DDBJ whole genome shotgun (WGS) entry which is preliminary data.</text>
</comment>
<keyword evidence="4 9" id="KW-0698">rRNA processing</keyword>
<evidence type="ECO:0000256" key="8">
    <source>
        <dbReference type="ARBA" id="ARBA00025053"/>
    </source>
</evidence>
<sequence>MSIGALLKARTKPQQFKVSLSNPKPNQINRTKTSPPSRKKLEHRTNKHAPMVMSSKRSVTRKKNSFDPELHQCSYGFLRSQRKAELDELHQAFMIAKKRKTSLPEEELRRMEDALKRAENAEVQREKLEQEREALKKWKASEKVKQQEGKSAFYLKKKDQKDVILADRFEHLSQDKRKLQKAMERKRKKVAGKEKKSMPAK</sequence>
<organism evidence="12 13">
    <name type="scientific">Cronartium quercuum f. sp. fusiforme G11</name>
    <dbReference type="NCBI Taxonomy" id="708437"/>
    <lineage>
        <taxon>Eukaryota</taxon>
        <taxon>Fungi</taxon>
        <taxon>Dikarya</taxon>
        <taxon>Basidiomycota</taxon>
        <taxon>Pucciniomycotina</taxon>
        <taxon>Pucciniomycetes</taxon>
        <taxon>Pucciniales</taxon>
        <taxon>Coleosporiaceae</taxon>
        <taxon>Cronartium</taxon>
    </lineage>
</organism>
<comment type="similarity">
    <text evidence="2 9">Belongs to the RRP36 family.</text>
</comment>
<keyword evidence="5 10" id="KW-0175">Coiled coil</keyword>
<dbReference type="GO" id="GO:0005730">
    <property type="term" value="C:nucleolus"/>
    <property type="evidence" value="ECO:0007669"/>
    <property type="project" value="UniProtKB-SubCell"/>
</dbReference>
<keyword evidence="7 9" id="KW-0687">Ribonucleoprotein</keyword>
<evidence type="ECO:0000313" key="12">
    <source>
        <dbReference type="EMBL" id="KAG0141566.1"/>
    </source>
</evidence>
<dbReference type="PANTHER" id="PTHR21738:SF0">
    <property type="entry name" value="RIBOSOMAL RNA PROCESSING PROTEIN 36 HOMOLOG"/>
    <property type="match status" value="1"/>
</dbReference>
<evidence type="ECO:0000256" key="5">
    <source>
        <dbReference type="ARBA" id="ARBA00023054"/>
    </source>
</evidence>
<gene>
    <name evidence="12" type="ORF">CROQUDRAFT_98629</name>
</gene>
<evidence type="ECO:0000256" key="2">
    <source>
        <dbReference type="ARBA" id="ARBA00009418"/>
    </source>
</evidence>
<accession>A0A9P6N7Y1</accession>
<evidence type="ECO:0000256" key="4">
    <source>
        <dbReference type="ARBA" id="ARBA00022552"/>
    </source>
</evidence>
<feature type="compositionally biased region" description="Basic and acidic residues" evidence="11">
    <location>
        <begin position="191"/>
        <end position="201"/>
    </location>
</feature>